<proteinExistence type="predicted"/>
<protein>
    <submittedName>
        <fullName evidence="1">Uncharacterized protein</fullName>
    </submittedName>
</protein>
<evidence type="ECO:0000313" key="2">
    <source>
        <dbReference type="Proteomes" id="UP000835287"/>
    </source>
</evidence>
<dbReference type="EMBL" id="HG992338">
    <property type="protein sequence ID" value="CAE6822697.1"/>
    <property type="molecule type" value="Genomic_DNA"/>
</dbReference>
<dbReference type="RefSeq" id="WP_146011225.1">
    <property type="nucleotide sequence ID" value="NZ_HG992338.1"/>
</dbReference>
<dbReference type="EMBL" id="HG992338">
    <property type="protein sequence ID" value="CAE6822676.1"/>
    <property type="molecule type" value="Genomic_DNA"/>
</dbReference>
<gene>
    <name evidence="1" type="ORF">XAC301_34100</name>
</gene>
<organism evidence="1 2">
    <name type="scientific">Xanthomonas arboricola pv. corylina</name>
    <dbReference type="NCBI Taxonomy" id="487821"/>
    <lineage>
        <taxon>Bacteria</taxon>
        <taxon>Pseudomonadati</taxon>
        <taxon>Pseudomonadota</taxon>
        <taxon>Gammaproteobacteria</taxon>
        <taxon>Lysobacterales</taxon>
        <taxon>Lysobacteraceae</taxon>
        <taxon>Xanthomonas</taxon>
    </lineage>
</organism>
<evidence type="ECO:0000313" key="1">
    <source>
        <dbReference type="EMBL" id="CAE6822697.1"/>
    </source>
</evidence>
<name>A0ABM8SP93_9XANT</name>
<reference evidence="1 2" key="1">
    <citation type="submission" date="2021-02" db="EMBL/GenBank/DDBJ databases">
        <authorList>
            <person name="Pothier F. J."/>
        </authorList>
    </citation>
    <scope>NUCLEOTIDE SEQUENCE [LARGE SCALE GENOMIC DNA]</scope>
    <source>
        <strain evidence="1 2">301</strain>
    </source>
</reference>
<keyword evidence="2" id="KW-1185">Reference proteome</keyword>
<sequence>MTETQREKAVLLAMKASGLEGTVVVSVSEGERLQLHEGAEADPEALRSKYDLITDDARVKYLVKKKDK</sequence>
<dbReference type="Proteomes" id="UP000835287">
    <property type="component" value="Chromosome"/>
</dbReference>
<accession>A0ABM8SP93</accession>